<evidence type="ECO:0008006" key="3">
    <source>
        <dbReference type="Google" id="ProtNLM"/>
    </source>
</evidence>
<protein>
    <recommendedName>
        <fullName evidence="3">DUF2188 domain-containing protein</fullName>
    </recommendedName>
</protein>
<accession>A0ABM9AFK3</accession>
<evidence type="ECO:0000313" key="2">
    <source>
        <dbReference type="Proteomes" id="UP000838100"/>
    </source>
</evidence>
<dbReference type="Proteomes" id="UP000838100">
    <property type="component" value="Unassembled WGS sequence"/>
</dbReference>
<dbReference type="RefSeq" id="WP_237444684.1">
    <property type="nucleotide sequence ID" value="NZ_CAKLPX010000002.1"/>
</dbReference>
<gene>
    <name evidence="1" type="ORF">SIN8267_02100</name>
</gene>
<dbReference type="EMBL" id="CAKLPX010000002">
    <property type="protein sequence ID" value="CAH0991985.1"/>
    <property type="molecule type" value="Genomic_DNA"/>
</dbReference>
<comment type="caution">
    <text evidence="1">The sequence shown here is derived from an EMBL/GenBank/DDBJ whole genome shotgun (WGS) entry which is preliminary data.</text>
</comment>
<keyword evidence="2" id="KW-1185">Reference proteome</keyword>
<organism evidence="1 2">
    <name type="scientific">Sinobacterium norvegicum</name>
    <dbReference type="NCBI Taxonomy" id="1641715"/>
    <lineage>
        <taxon>Bacteria</taxon>
        <taxon>Pseudomonadati</taxon>
        <taxon>Pseudomonadota</taxon>
        <taxon>Gammaproteobacteria</taxon>
        <taxon>Cellvibrionales</taxon>
        <taxon>Spongiibacteraceae</taxon>
        <taxon>Sinobacterium</taxon>
    </lineage>
</organism>
<name>A0ABM9AFK3_9GAMM</name>
<reference evidence="1" key="1">
    <citation type="submission" date="2021-12" db="EMBL/GenBank/DDBJ databases">
        <authorList>
            <person name="Rodrigo-Torres L."/>
            <person name="Arahal R. D."/>
            <person name="Lucena T."/>
        </authorList>
    </citation>
    <scope>NUCLEOTIDE SEQUENCE</scope>
    <source>
        <strain evidence="1">CECT 8267</strain>
    </source>
</reference>
<evidence type="ECO:0000313" key="1">
    <source>
        <dbReference type="EMBL" id="CAH0991985.1"/>
    </source>
</evidence>
<sequence>MSTIHAETITEGSQQVTLNVEQNDQGWTLEIVSDKGNITNYEDSFDSKEAALEEGRAAIAEGGVSSFFW</sequence>
<proteinExistence type="predicted"/>